<dbReference type="SMART" id="SM00450">
    <property type="entry name" value="RHOD"/>
    <property type="match status" value="2"/>
</dbReference>
<keyword evidence="1 4" id="KW-0808">Transferase</keyword>
<name>A0A4Y3WLC1_9PSEU</name>
<keyword evidence="5" id="KW-1185">Reference proteome</keyword>
<feature type="domain" description="Rhodanese" evidence="3">
    <location>
        <begin position="23"/>
        <end position="146"/>
    </location>
</feature>
<dbReference type="SUPFAM" id="SSF52821">
    <property type="entry name" value="Rhodanese/Cell cycle control phosphatase"/>
    <property type="match status" value="2"/>
</dbReference>
<feature type="domain" description="Rhodanese" evidence="3">
    <location>
        <begin position="175"/>
        <end position="291"/>
    </location>
</feature>
<evidence type="ECO:0000259" key="3">
    <source>
        <dbReference type="PROSITE" id="PS50206"/>
    </source>
</evidence>
<dbReference type="CDD" id="cd01448">
    <property type="entry name" value="TST_Repeat_1"/>
    <property type="match status" value="1"/>
</dbReference>
<dbReference type="InterPro" id="IPR045078">
    <property type="entry name" value="TST/MPST-like"/>
</dbReference>
<reference evidence="4 5" key="1">
    <citation type="submission" date="2019-06" db="EMBL/GenBank/DDBJ databases">
        <title>Whole genome shotgun sequence of Pseudonocardia hydrocarbonoxydans NBRC 14498.</title>
        <authorList>
            <person name="Hosoyama A."/>
            <person name="Uohara A."/>
            <person name="Ohji S."/>
            <person name="Ichikawa N."/>
        </authorList>
    </citation>
    <scope>NUCLEOTIDE SEQUENCE [LARGE SCALE GENOMIC DNA]</scope>
    <source>
        <strain evidence="4 5">NBRC 14498</strain>
    </source>
</reference>
<dbReference type="CDD" id="cd01449">
    <property type="entry name" value="TST_Repeat_2"/>
    <property type="match status" value="1"/>
</dbReference>
<protein>
    <submittedName>
        <fullName evidence="4">Sulfurtransferase</fullName>
    </submittedName>
</protein>
<dbReference type="InterPro" id="IPR001763">
    <property type="entry name" value="Rhodanese-like_dom"/>
</dbReference>
<dbReference type="Gene3D" id="3.40.250.10">
    <property type="entry name" value="Rhodanese-like domain"/>
    <property type="match status" value="2"/>
</dbReference>
<dbReference type="PROSITE" id="PS50206">
    <property type="entry name" value="RHODANESE_3"/>
    <property type="match status" value="2"/>
</dbReference>
<sequence>MPAPTSPLIRPAALAALLAAPSGEPRPVVIDVRRPPVAGPAGPPGREEYAASHVPGSVYLDLDTDLASAPGPAGRHPLPEPGRLQDALRGAGVRDSSHVVVLDHGDVTMAGRAWWLLRWAGLPADRVQVLDGGWAAWVAAGLPVIDAPTPPVAGDVVVRPGAMPVLDADGAAAVVEAGGVLVDARSGPRFRGETEPLDPVAGHVPGAVNLPAAELSGPDGFWPGPGRMAELLAALGVGDGTAVAAYCGSGVTAAALVLAVEHAGLRPAGDPAALYVGSWSNWCALGRPVATGDAPAYGRRS</sequence>
<dbReference type="EMBL" id="BJNG01000016">
    <property type="protein sequence ID" value="GEC19747.1"/>
    <property type="molecule type" value="Genomic_DNA"/>
</dbReference>
<dbReference type="AlphaFoldDB" id="A0A4Y3WLC1"/>
<dbReference type="Pfam" id="PF00581">
    <property type="entry name" value="Rhodanese"/>
    <property type="match status" value="2"/>
</dbReference>
<evidence type="ECO:0000313" key="4">
    <source>
        <dbReference type="EMBL" id="GEC19747.1"/>
    </source>
</evidence>
<dbReference type="PANTHER" id="PTHR11364">
    <property type="entry name" value="THIOSULFATE SULFERTANSFERASE"/>
    <property type="match status" value="1"/>
</dbReference>
<proteinExistence type="predicted"/>
<evidence type="ECO:0000313" key="5">
    <source>
        <dbReference type="Proteomes" id="UP000320338"/>
    </source>
</evidence>
<dbReference type="Proteomes" id="UP000320338">
    <property type="component" value="Unassembled WGS sequence"/>
</dbReference>
<dbReference type="InterPro" id="IPR036873">
    <property type="entry name" value="Rhodanese-like_dom_sf"/>
</dbReference>
<comment type="caution">
    <text evidence="4">The sequence shown here is derived from an EMBL/GenBank/DDBJ whole genome shotgun (WGS) entry which is preliminary data.</text>
</comment>
<gene>
    <name evidence="4" type="primary">sseA_1</name>
    <name evidence="4" type="ORF">PHY01_20300</name>
</gene>
<dbReference type="PANTHER" id="PTHR11364:SF27">
    <property type="entry name" value="SULFURTRANSFERASE"/>
    <property type="match status" value="1"/>
</dbReference>
<organism evidence="4 5">
    <name type="scientific">Pseudonocardia hydrocarbonoxydans</name>
    <dbReference type="NCBI Taxonomy" id="76726"/>
    <lineage>
        <taxon>Bacteria</taxon>
        <taxon>Bacillati</taxon>
        <taxon>Actinomycetota</taxon>
        <taxon>Actinomycetes</taxon>
        <taxon>Pseudonocardiales</taxon>
        <taxon>Pseudonocardiaceae</taxon>
        <taxon>Pseudonocardia</taxon>
    </lineage>
</organism>
<accession>A0A4Y3WLC1</accession>
<keyword evidence="2" id="KW-0677">Repeat</keyword>
<dbReference type="RefSeq" id="WP_170183740.1">
    <property type="nucleotide sequence ID" value="NZ_BAAARZ010000012.1"/>
</dbReference>
<evidence type="ECO:0000256" key="1">
    <source>
        <dbReference type="ARBA" id="ARBA00022679"/>
    </source>
</evidence>
<evidence type="ECO:0000256" key="2">
    <source>
        <dbReference type="ARBA" id="ARBA00022737"/>
    </source>
</evidence>
<dbReference type="GO" id="GO:0004792">
    <property type="term" value="F:thiosulfate-cyanide sulfurtransferase activity"/>
    <property type="evidence" value="ECO:0007669"/>
    <property type="project" value="TreeGrafter"/>
</dbReference>